<keyword evidence="3" id="KW-1185">Reference proteome</keyword>
<dbReference type="InterPro" id="IPR015797">
    <property type="entry name" value="NUDIX_hydrolase-like_dom_sf"/>
</dbReference>
<evidence type="ECO:0000313" key="3">
    <source>
        <dbReference type="Proteomes" id="UP001498476"/>
    </source>
</evidence>
<name>A0ABR1H218_9HYPO</name>
<feature type="domain" description="Nudix hydrolase" evidence="1">
    <location>
        <begin position="23"/>
        <end position="173"/>
    </location>
</feature>
<accession>A0ABR1H218</accession>
<dbReference type="PANTHER" id="PTHR43736:SF1">
    <property type="entry name" value="DIHYDRONEOPTERIN TRIPHOSPHATE DIPHOSPHATASE"/>
    <property type="match status" value="1"/>
</dbReference>
<sequence>MEYLSMTRDAFEKHINSTRTLPINKVTVSAAILRKDSTKKKQILLLKRNEEEQYYPNVFEIPGGKFDATDNSIQAAIIREVAEETHLTVSHIISSLPPMTYTTEKTIAGVSGEAPRSVLRHAFQLNYAVAIEGDGTGFCVNKDEHSMGVWACADDLASLPMTAEMRCLVSEVLDVAGEVL</sequence>
<evidence type="ECO:0000259" key="1">
    <source>
        <dbReference type="PROSITE" id="PS51462"/>
    </source>
</evidence>
<proteinExistence type="predicted"/>
<dbReference type="Gene3D" id="3.90.79.10">
    <property type="entry name" value="Nucleoside Triphosphate Pyrophosphohydrolase"/>
    <property type="match status" value="1"/>
</dbReference>
<reference evidence="2 3" key="1">
    <citation type="journal article" date="2025" name="Microbiol. Resour. Announc.">
        <title>Draft genome sequences for Neonectria magnoliae and Neonectria punicea, canker pathogens of Liriodendron tulipifera and Acer saccharum in West Virginia.</title>
        <authorList>
            <person name="Petronek H.M."/>
            <person name="Kasson M.T."/>
            <person name="Metheny A.M."/>
            <person name="Stauder C.M."/>
            <person name="Lovett B."/>
            <person name="Lynch S.C."/>
            <person name="Garnas J.R."/>
            <person name="Kasson L.R."/>
            <person name="Stajich J.E."/>
        </authorList>
    </citation>
    <scope>NUCLEOTIDE SEQUENCE [LARGE SCALE GENOMIC DNA]</scope>
    <source>
        <strain evidence="2 3">NRRL 64653</strain>
    </source>
</reference>
<gene>
    <name evidence="2" type="ORF">QQX98_006154</name>
</gene>
<dbReference type="EMBL" id="JAZAVJ010000089">
    <property type="protein sequence ID" value="KAK7415122.1"/>
    <property type="molecule type" value="Genomic_DNA"/>
</dbReference>
<protein>
    <recommendedName>
        <fullName evidence="1">Nudix hydrolase domain-containing protein</fullName>
    </recommendedName>
</protein>
<dbReference type="PROSITE" id="PS51462">
    <property type="entry name" value="NUDIX"/>
    <property type="match status" value="1"/>
</dbReference>
<dbReference type="SUPFAM" id="SSF55811">
    <property type="entry name" value="Nudix"/>
    <property type="match status" value="1"/>
</dbReference>
<dbReference type="Proteomes" id="UP001498476">
    <property type="component" value="Unassembled WGS sequence"/>
</dbReference>
<dbReference type="PANTHER" id="PTHR43736">
    <property type="entry name" value="ADP-RIBOSE PYROPHOSPHATASE"/>
    <property type="match status" value="1"/>
</dbReference>
<comment type="caution">
    <text evidence="2">The sequence shown here is derived from an EMBL/GenBank/DDBJ whole genome shotgun (WGS) entry which is preliminary data.</text>
</comment>
<dbReference type="Pfam" id="PF00293">
    <property type="entry name" value="NUDIX"/>
    <property type="match status" value="1"/>
</dbReference>
<dbReference type="InterPro" id="IPR000086">
    <property type="entry name" value="NUDIX_hydrolase_dom"/>
</dbReference>
<evidence type="ECO:0000313" key="2">
    <source>
        <dbReference type="EMBL" id="KAK7415122.1"/>
    </source>
</evidence>
<organism evidence="2 3">
    <name type="scientific">Neonectria punicea</name>
    <dbReference type="NCBI Taxonomy" id="979145"/>
    <lineage>
        <taxon>Eukaryota</taxon>
        <taxon>Fungi</taxon>
        <taxon>Dikarya</taxon>
        <taxon>Ascomycota</taxon>
        <taxon>Pezizomycotina</taxon>
        <taxon>Sordariomycetes</taxon>
        <taxon>Hypocreomycetidae</taxon>
        <taxon>Hypocreales</taxon>
        <taxon>Nectriaceae</taxon>
        <taxon>Neonectria</taxon>
    </lineage>
</organism>